<evidence type="ECO:0000256" key="1">
    <source>
        <dbReference type="SAM" id="MobiDB-lite"/>
    </source>
</evidence>
<evidence type="ECO:0000313" key="3">
    <source>
        <dbReference type="Proteomes" id="UP000231581"/>
    </source>
</evidence>
<dbReference type="Proteomes" id="UP000231581">
    <property type="component" value="Unassembled WGS sequence"/>
</dbReference>
<dbReference type="AlphaFoldDB" id="A0A2H0BS63"/>
<accession>A0A2H0BS63</accession>
<name>A0A2H0BS63_9BACT</name>
<proteinExistence type="predicted"/>
<dbReference type="EMBL" id="PCSZ01000056">
    <property type="protein sequence ID" value="PIP60515.1"/>
    <property type="molecule type" value="Genomic_DNA"/>
</dbReference>
<comment type="caution">
    <text evidence="2">The sequence shown here is derived from an EMBL/GenBank/DDBJ whole genome shotgun (WGS) entry which is preliminary data.</text>
</comment>
<gene>
    <name evidence="2" type="ORF">COX00_02815</name>
</gene>
<feature type="region of interest" description="Disordered" evidence="1">
    <location>
        <begin position="1"/>
        <end position="42"/>
    </location>
</feature>
<sequence length="276" mass="32070">MSFVSKNPFRGETAYQRRSVERDKSVLAERARQKQDHTKNMREVERMPNIEALHSYLEHSELQQKSGTLVASLPELAEREEICRNFFQCNVWDAEPHLLDDLQAAKQSDEKEQVKHIREMIRAASWASHGRTDGQIATKLTEDYLKQLKEQTGDFEQQGMELWASQTQKRITDAETILDALKSTACDEQAEAAVLAAESLITETWDTFIKEWDVEKKKNAKLPWPNRGVEPPGKLGELVKDLTQYRQIRDQLYYQRLYSHLCQIAKQTRIKKQPPN</sequence>
<reference evidence="2 3" key="1">
    <citation type="submission" date="2017-09" db="EMBL/GenBank/DDBJ databases">
        <title>Depth-based differentiation of microbial function through sediment-hosted aquifers and enrichment of novel symbionts in the deep terrestrial subsurface.</title>
        <authorList>
            <person name="Probst A.J."/>
            <person name="Ladd B."/>
            <person name="Jarett J.K."/>
            <person name="Geller-Mcgrath D.E."/>
            <person name="Sieber C.M."/>
            <person name="Emerson J.B."/>
            <person name="Anantharaman K."/>
            <person name="Thomas B.C."/>
            <person name="Malmstrom R."/>
            <person name="Stieglmeier M."/>
            <person name="Klingl A."/>
            <person name="Woyke T."/>
            <person name="Ryan C.M."/>
            <person name="Banfield J.F."/>
        </authorList>
    </citation>
    <scope>NUCLEOTIDE SEQUENCE [LARGE SCALE GENOMIC DNA]</scope>
    <source>
        <strain evidence="2">CG22_combo_CG10-13_8_21_14_all_47_17</strain>
    </source>
</reference>
<organism evidence="2 3">
    <name type="scientific">Candidatus Uhrbacteria bacterium CG22_combo_CG10-13_8_21_14_all_47_17</name>
    <dbReference type="NCBI Taxonomy" id="1975041"/>
    <lineage>
        <taxon>Bacteria</taxon>
        <taxon>Candidatus Uhriibacteriota</taxon>
    </lineage>
</organism>
<protein>
    <submittedName>
        <fullName evidence="2">Uncharacterized protein</fullName>
    </submittedName>
</protein>
<evidence type="ECO:0000313" key="2">
    <source>
        <dbReference type="EMBL" id="PIP60515.1"/>
    </source>
</evidence>
<feature type="compositionally biased region" description="Basic and acidic residues" evidence="1">
    <location>
        <begin position="18"/>
        <end position="42"/>
    </location>
</feature>